<reference evidence="5 6" key="1">
    <citation type="submission" date="2017-01" db="EMBL/GenBank/DDBJ databases">
        <authorList>
            <person name="Cao J.-M."/>
        </authorList>
    </citation>
    <scope>NUCLEOTIDE SEQUENCE [LARGE SCALE GENOMIC DNA]</scope>
    <source>
        <strain evidence="5 6">888-76</strain>
    </source>
</reference>
<comment type="function">
    <text evidence="3">Inhibits the supercoiling activity of DNA gyrase. Acts by inhibiting DNA gyrase at an early step, prior to (or at the step of) binding of DNA by the gyrase. It protects cells against toxins that target DNA gyrase, by inhibiting activity of these toxins and reducing the formation of lethal double-strand breaks in the cell.</text>
</comment>
<dbReference type="Proteomes" id="UP000187148">
    <property type="component" value="Chromosome"/>
</dbReference>
<dbReference type="KEGG" id="kco:BWI95_19925"/>
<dbReference type="PANTHER" id="PTHR40055:SF2">
    <property type="entry name" value="DNA GYRASE INHIBITOR"/>
    <property type="match status" value="1"/>
</dbReference>
<evidence type="ECO:0000256" key="2">
    <source>
        <dbReference type="ARBA" id="ARBA00023016"/>
    </source>
</evidence>
<evidence type="ECO:0000256" key="1">
    <source>
        <dbReference type="ARBA" id="ARBA00022490"/>
    </source>
</evidence>
<name>A0A807LM36_9ENTR</name>
<dbReference type="Gene3D" id="3.20.80.10">
    <property type="entry name" value="Regulatory factor, effector binding domain"/>
    <property type="match status" value="1"/>
</dbReference>
<dbReference type="GO" id="GO:0008657">
    <property type="term" value="F:DNA topoisomerase type II (double strand cut, ATP-hydrolyzing) inhibitor activity"/>
    <property type="evidence" value="ECO:0007669"/>
    <property type="project" value="UniProtKB-UniRule"/>
</dbReference>
<comment type="similarity">
    <text evidence="3">Belongs to the DNA gyrase inhibitor family.</text>
</comment>
<gene>
    <name evidence="3" type="primary">sbmC</name>
    <name evidence="5" type="ORF">BWI95_19925</name>
</gene>
<protein>
    <recommendedName>
        <fullName evidence="3">DNA gyrase inhibitor</fullName>
    </recommendedName>
</protein>
<dbReference type="InterPro" id="IPR024911">
    <property type="entry name" value="SmbC"/>
</dbReference>
<dbReference type="GO" id="GO:0005737">
    <property type="term" value="C:cytoplasm"/>
    <property type="evidence" value="ECO:0007669"/>
    <property type="project" value="UniProtKB-SubCell"/>
</dbReference>
<dbReference type="InterPro" id="IPR029442">
    <property type="entry name" value="GyrI-like"/>
</dbReference>
<dbReference type="SMART" id="SM00871">
    <property type="entry name" value="AraC_E_bind"/>
    <property type="match status" value="1"/>
</dbReference>
<sequence length="157" mass="17924">MGYNVKQSEQRRIAGFHLVGPWEEKVKQGFQQLLLWVEHNQIQPLEWVSVYYDNPDEVPPEKLRCDVAITVERDFQVPVNSAGVITTDIPGGHYAVMSARVYNEDFEGSWNLFFDELLGDTSVQIGAGPCFEIYQNDGKGDGFWDIEMYIPVEPNAH</sequence>
<keyword evidence="2 3" id="KW-0346">Stress response</keyword>
<keyword evidence="6" id="KW-1185">Reference proteome</keyword>
<evidence type="ECO:0000256" key="3">
    <source>
        <dbReference type="HAMAP-Rule" id="MF_01896"/>
    </source>
</evidence>
<accession>A0A807LM36</accession>
<dbReference type="SUPFAM" id="SSF55136">
    <property type="entry name" value="Probable bacterial effector-binding domain"/>
    <property type="match status" value="1"/>
</dbReference>
<dbReference type="Pfam" id="PF06445">
    <property type="entry name" value="GyrI-like"/>
    <property type="match status" value="1"/>
</dbReference>
<dbReference type="InterPro" id="IPR011256">
    <property type="entry name" value="Reg_factor_effector_dom_sf"/>
</dbReference>
<dbReference type="AlphaFoldDB" id="A0A807LM36"/>
<dbReference type="InterPro" id="IPR010499">
    <property type="entry name" value="AraC_E-bd"/>
</dbReference>
<dbReference type="EMBL" id="CP019445">
    <property type="protein sequence ID" value="APZ07148.1"/>
    <property type="molecule type" value="Genomic_DNA"/>
</dbReference>
<comment type="subcellular location">
    <subcellularLocation>
        <location evidence="3">Cytoplasm</location>
    </subcellularLocation>
</comment>
<dbReference type="RefSeq" id="WP_054803204.1">
    <property type="nucleotide sequence ID" value="NZ_CP019445.1"/>
</dbReference>
<comment type="subunit">
    <text evidence="3">Interacts with DNA gyrase.</text>
</comment>
<evidence type="ECO:0000313" key="6">
    <source>
        <dbReference type="Proteomes" id="UP000187148"/>
    </source>
</evidence>
<dbReference type="InterPro" id="IPR050908">
    <property type="entry name" value="SmbC-like"/>
</dbReference>
<dbReference type="PANTHER" id="PTHR40055">
    <property type="entry name" value="TRANSCRIPTIONAL REGULATOR YGIV-RELATED"/>
    <property type="match status" value="1"/>
</dbReference>
<dbReference type="HAMAP" id="MF_01896">
    <property type="entry name" value="DNA_gyrase_inhibitor"/>
    <property type="match status" value="1"/>
</dbReference>
<dbReference type="NCBIfam" id="NF007451">
    <property type="entry name" value="PRK10016.1"/>
    <property type="match status" value="1"/>
</dbReference>
<organism evidence="5 6">
    <name type="scientific">Kosakonia cowanii JCM 10956 = DSM 18146</name>
    <dbReference type="NCBI Taxonomy" id="1300165"/>
    <lineage>
        <taxon>Bacteria</taxon>
        <taxon>Pseudomonadati</taxon>
        <taxon>Pseudomonadota</taxon>
        <taxon>Gammaproteobacteria</taxon>
        <taxon>Enterobacterales</taxon>
        <taxon>Enterobacteriaceae</taxon>
        <taxon>Kosakonia</taxon>
    </lineage>
</organism>
<evidence type="ECO:0000313" key="5">
    <source>
        <dbReference type="EMBL" id="APZ07148.1"/>
    </source>
</evidence>
<evidence type="ECO:0000259" key="4">
    <source>
        <dbReference type="SMART" id="SM00871"/>
    </source>
</evidence>
<keyword evidence="1 3" id="KW-0963">Cytoplasm</keyword>
<proteinExistence type="inferred from homology"/>
<feature type="domain" description="AraC effector-binding" evidence="4">
    <location>
        <begin position="1"/>
        <end position="153"/>
    </location>
</feature>